<protein>
    <submittedName>
        <fullName evidence="5">Bifunctional metallophosphatase/5'-nucleotidase</fullName>
    </submittedName>
</protein>
<proteinExistence type="inferred from homology"/>
<dbReference type="InterPro" id="IPR006179">
    <property type="entry name" value="5_nucleotidase/apyrase"/>
</dbReference>
<dbReference type="Pfam" id="PF00149">
    <property type="entry name" value="Metallophos"/>
    <property type="match status" value="1"/>
</dbReference>
<accession>A0ABY7TM02</accession>
<keyword evidence="2" id="KW-0378">Hydrolase</keyword>
<dbReference type="InterPro" id="IPR036907">
    <property type="entry name" value="5'-Nucleotdase_C_sf"/>
</dbReference>
<keyword evidence="2" id="KW-0547">Nucleotide-binding</keyword>
<dbReference type="Gene3D" id="3.60.21.10">
    <property type="match status" value="1"/>
</dbReference>
<gene>
    <name evidence="5" type="ORF">PQ455_03235</name>
</gene>
<dbReference type="InterPro" id="IPR029052">
    <property type="entry name" value="Metallo-depent_PP-like"/>
</dbReference>
<dbReference type="RefSeq" id="WP_273689147.1">
    <property type="nucleotide sequence ID" value="NZ_CP117411.1"/>
</dbReference>
<dbReference type="PRINTS" id="PR01607">
    <property type="entry name" value="APYRASEFAMLY"/>
</dbReference>
<dbReference type="Proteomes" id="UP001220395">
    <property type="component" value="Chromosome"/>
</dbReference>
<dbReference type="InterPro" id="IPR004843">
    <property type="entry name" value="Calcineurin-like_PHP"/>
</dbReference>
<keyword evidence="6" id="KW-1185">Reference proteome</keyword>
<evidence type="ECO:0000256" key="2">
    <source>
        <dbReference type="RuleBase" id="RU362119"/>
    </source>
</evidence>
<feature type="domain" description="Calcineurin-like phosphoesterase" evidence="3">
    <location>
        <begin position="35"/>
        <end position="285"/>
    </location>
</feature>
<dbReference type="SUPFAM" id="SSF55816">
    <property type="entry name" value="5'-nucleotidase (syn. UDP-sugar hydrolase), C-terminal domain"/>
    <property type="match status" value="1"/>
</dbReference>
<feature type="signal peptide" evidence="2">
    <location>
        <begin position="1"/>
        <end position="20"/>
    </location>
</feature>
<evidence type="ECO:0000259" key="4">
    <source>
        <dbReference type="Pfam" id="PF02872"/>
    </source>
</evidence>
<dbReference type="PROSITE" id="PS51257">
    <property type="entry name" value="PROKAR_LIPOPROTEIN"/>
    <property type="match status" value="1"/>
</dbReference>
<evidence type="ECO:0000259" key="3">
    <source>
        <dbReference type="Pfam" id="PF00149"/>
    </source>
</evidence>
<organism evidence="5 6">
    <name type="scientific">Sphingomonas naphthae</name>
    <dbReference type="NCBI Taxonomy" id="1813468"/>
    <lineage>
        <taxon>Bacteria</taxon>
        <taxon>Pseudomonadati</taxon>
        <taxon>Pseudomonadota</taxon>
        <taxon>Alphaproteobacteria</taxon>
        <taxon>Sphingomonadales</taxon>
        <taxon>Sphingomonadaceae</taxon>
        <taxon>Sphingomonas</taxon>
    </lineage>
</organism>
<evidence type="ECO:0000313" key="6">
    <source>
        <dbReference type="Proteomes" id="UP001220395"/>
    </source>
</evidence>
<feature type="domain" description="5'-Nucleotidase C-terminal" evidence="4">
    <location>
        <begin position="393"/>
        <end position="540"/>
    </location>
</feature>
<comment type="similarity">
    <text evidence="2">Belongs to the 5'-nucleotidase family.</text>
</comment>
<dbReference type="EMBL" id="CP117411">
    <property type="protein sequence ID" value="WCT74257.1"/>
    <property type="molecule type" value="Genomic_DNA"/>
</dbReference>
<dbReference type="PANTHER" id="PTHR11575">
    <property type="entry name" value="5'-NUCLEOTIDASE-RELATED"/>
    <property type="match status" value="1"/>
</dbReference>
<reference evidence="5 6" key="1">
    <citation type="submission" date="2023-02" db="EMBL/GenBank/DDBJ databases">
        <title>Genome sequence of Sphingomonas naphthae.</title>
        <authorList>
            <person name="Kim S."/>
            <person name="Heo J."/>
            <person name="Kwon S.-W."/>
        </authorList>
    </citation>
    <scope>NUCLEOTIDE SEQUENCE [LARGE SCALE GENOMIC DNA]</scope>
    <source>
        <strain evidence="5 6">KACC 18716</strain>
    </source>
</reference>
<dbReference type="Gene3D" id="3.90.780.10">
    <property type="entry name" value="5'-Nucleotidase, C-terminal domain"/>
    <property type="match status" value="1"/>
</dbReference>
<keyword evidence="1 2" id="KW-0732">Signal</keyword>
<dbReference type="InterPro" id="IPR008334">
    <property type="entry name" value="5'-Nucleotdase_C"/>
</dbReference>
<sequence length="579" mass="60395">MTVRYLALAAMALLSGCAGRQTPYRAAAPGSVAVKLIALNDFHGALEPPKKSIAAPARAGGTVEVPAGGVAYLASAVASLKAANPNNAVVAAGDMISASPLISALFLDEPAIEAMNRVGLDYSALGNHEFDKGRQELFRITHGGCTKYTSRTPCQVDKAYAGARFGYLAANTLDEAGKPLFAPYAIKRIGGAKVGFIGLTLKDVPLIVDPAGIAGLSFPDEAATANALVPELRRQAVDAIVVLIHQGGRVTGGYNGCDGLDGDIKPILAKLDPAIDVVVSGHTHRAYVCDYAAIDPARPFLLTSAGSNGTLLTDIDLTIDRKAHKVTAKRATNVIVQGEGYKARSGDVALTEDYPRFPAAKPLSDLVARYAEEAKVVVSRPAGRLGGAAPKPTDAGGESIIGDLVADAMLAAMKPAGAELAFTNQGGIRAGLEPAADDSLNYGQIFSVLPFGNSIVVTGLTGRQILAVLEQQFDDSTARPTPYVLLPSANTRFSYDLSKPRGSRVVTVTVDGQPLVPDRTYRVALNSFLANGGDDFPGFKAGTDTRTGMNDVDALERYLAGPNLVMPPVADRTTEVKSK</sequence>
<name>A0ABY7TM02_9SPHN</name>
<dbReference type="Pfam" id="PF02872">
    <property type="entry name" value="5_nucleotid_C"/>
    <property type="match status" value="1"/>
</dbReference>
<evidence type="ECO:0000256" key="1">
    <source>
        <dbReference type="ARBA" id="ARBA00022729"/>
    </source>
</evidence>
<dbReference type="SUPFAM" id="SSF56300">
    <property type="entry name" value="Metallo-dependent phosphatases"/>
    <property type="match status" value="1"/>
</dbReference>
<feature type="chain" id="PRO_5044965587" evidence="2">
    <location>
        <begin position="21"/>
        <end position="579"/>
    </location>
</feature>
<evidence type="ECO:0000313" key="5">
    <source>
        <dbReference type="EMBL" id="WCT74257.1"/>
    </source>
</evidence>
<dbReference type="PANTHER" id="PTHR11575:SF24">
    <property type="entry name" value="5'-NUCLEOTIDASE"/>
    <property type="match status" value="1"/>
</dbReference>